<dbReference type="Proteomes" id="UP000823775">
    <property type="component" value="Unassembled WGS sequence"/>
</dbReference>
<feature type="non-terminal residue" evidence="2">
    <location>
        <position position="1"/>
    </location>
</feature>
<organism evidence="2 3">
    <name type="scientific">Datura stramonium</name>
    <name type="common">Jimsonweed</name>
    <name type="synonym">Common thornapple</name>
    <dbReference type="NCBI Taxonomy" id="4076"/>
    <lineage>
        <taxon>Eukaryota</taxon>
        <taxon>Viridiplantae</taxon>
        <taxon>Streptophyta</taxon>
        <taxon>Embryophyta</taxon>
        <taxon>Tracheophyta</taxon>
        <taxon>Spermatophyta</taxon>
        <taxon>Magnoliopsida</taxon>
        <taxon>eudicotyledons</taxon>
        <taxon>Gunneridae</taxon>
        <taxon>Pentapetalae</taxon>
        <taxon>asterids</taxon>
        <taxon>lamiids</taxon>
        <taxon>Solanales</taxon>
        <taxon>Solanaceae</taxon>
        <taxon>Solanoideae</taxon>
        <taxon>Datureae</taxon>
        <taxon>Datura</taxon>
    </lineage>
</organism>
<reference evidence="2 3" key="1">
    <citation type="journal article" date="2021" name="BMC Genomics">
        <title>Datura genome reveals duplications of psychoactive alkaloid biosynthetic genes and high mutation rate following tissue culture.</title>
        <authorList>
            <person name="Rajewski A."/>
            <person name="Carter-House D."/>
            <person name="Stajich J."/>
            <person name="Litt A."/>
        </authorList>
    </citation>
    <scope>NUCLEOTIDE SEQUENCE [LARGE SCALE GENOMIC DNA]</scope>
    <source>
        <strain evidence="2">AR-01</strain>
    </source>
</reference>
<evidence type="ECO:0000313" key="3">
    <source>
        <dbReference type="Proteomes" id="UP000823775"/>
    </source>
</evidence>
<gene>
    <name evidence="2" type="ORF">HAX54_017674</name>
</gene>
<sequence length="125" mass="13984">KLAMAARTHPWQTEWLFLLPRYDRPLTVLTTSLQRSPLTSSSKFSYTFSILKPKSTSNSSSTSHHGLGRNRPNADDPEPTTDLTHRCWARVAQQPTRHAGHVSTPGAMPRQCPCCKELRNAQSSV</sequence>
<name>A0ABS8Y3C9_DATST</name>
<feature type="non-terminal residue" evidence="2">
    <location>
        <position position="125"/>
    </location>
</feature>
<evidence type="ECO:0000256" key="1">
    <source>
        <dbReference type="SAM" id="MobiDB-lite"/>
    </source>
</evidence>
<comment type="caution">
    <text evidence="2">The sequence shown here is derived from an EMBL/GenBank/DDBJ whole genome shotgun (WGS) entry which is preliminary data.</text>
</comment>
<evidence type="ECO:0000313" key="2">
    <source>
        <dbReference type="EMBL" id="MCE5166333.1"/>
    </source>
</evidence>
<dbReference type="EMBL" id="JACEIK010021764">
    <property type="protein sequence ID" value="MCE5166333.1"/>
    <property type="molecule type" value="Genomic_DNA"/>
</dbReference>
<proteinExistence type="predicted"/>
<feature type="region of interest" description="Disordered" evidence="1">
    <location>
        <begin position="52"/>
        <end position="84"/>
    </location>
</feature>
<accession>A0ABS8Y3C9</accession>
<protein>
    <submittedName>
        <fullName evidence="2">Uncharacterized protein</fullName>
    </submittedName>
</protein>
<keyword evidence="3" id="KW-1185">Reference proteome</keyword>